<sequence>MKYYLVAICDNEFCKDIQPIQKSLSKKYKISPSIYKPYIVLETIDDPDVEKLDEIITKLISPYKKFKVELNELIYTTTPSRAVNFKIESKGYIQRINRSINDLLLLHGFNVKINPTPPSLYMCLSNNMIAQKYGVLKDYIIIDKSLESKSMYTTAKIDRIELWKSTNNKKEALIKSYMLSNY</sequence>
<organism evidence="1 2">
    <name type="scientific">Inconstantimicrobium mannanitabidum</name>
    <dbReference type="NCBI Taxonomy" id="1604901"/>
    <lineage>
        <taxon>Bacteria</taxon>
        <taxon>Bacillati</taxon>
        <taxon>Bacillota</taxon>
        <taxon>Clostridia</taxon>
        <taxon>Eubacteriales</taxon>
        <taxon>Clostridiaceae</taxon>
        <taxon>Inconstantimicrobium</taxon>
    </lineage>
</organism>
<name>A0ACB5RHD4_9CLOT</name>
<reference evidence="1" key="1">
    <citation type="journal article" date="2025" name="Int. J. Syst. Evol. Microbiol.">
        <title>Inconstantimicrobium mannanitabidum sp. nov., a novel member of the family Clostridiaceae isolated from anoxic soil under the treatment of reductive soil disinfestation.</title>
        <authorList>
            <person name="Ueki A."/>
            <person name="Tonouchi A."/>
            <person name="Honma S."/>
            <person name="Kaku N."/>
            <person name="Ueki K."/>
        </authorList>
    </citation>
    <scope>NUCLEOTIDE SEQUENCE</scope>
    <source>
        <strain evidence="1">TW13</strain>
    </source>
</reference>
<comment type="caution">
    <text evidence="1">The sequence shown here is derived from an EMBL/GenBank/DDBJ whole genome shotgun (WGS) entry which is preliminary data.</text>
</comment>
<proteinExistence type="predicted"/>
<evidence type="ECO:0000313" key="1">
    <source>
        <dbReference type="EMBL" id="GKX68477.1"/>
    </source>
</evidence>
<dbReference type="Proteomes" id="UP001058074">
    <property type="component" value="Unassembled WGS sequence"/>
</dbReference>
<keyword evidence="2" id="KW-1185">Reference proteome</keyword>
<gene>
    <name evidence="1" type="ORF">rsdtw13_37350</name>
</gene>
<dbReference type="EMBL" id="BROD01000001">
    <property type="protein sequence ID" value="GKX68477.1"/>
    <property type="molecule type" value="Genomic_DNA"/>
</dbReference>
<accession>A0ACB5RHD4</accession>
<evidence type="ECO:0000313" key="2">
    <source>
        <dbReference type="Proteomes" id="UP001058074"/>
    </source>
</evidence>
<protein>
    <submittedName>
        <fullName evidence="1">Uncharacterized protein</fullName>
    </submittedName>
</protein>